<dbReference type="InterPro" id="IPR003755">
    <property type="entry name" value="HPr(Ser)_kin/Pase"/>
</dbReference>
<evidence type="ECO:0000256" key="14">
    <source>
        <dbReference type="HAMAP-Rule" id="MF_01249"/>
    </source>
</evidence>
<evidence type="ECO:0000313" key="17">
    <source>
        <dbReference type="EMBL" id="AUN95919.1"/>
    </source>
</evidence>
<dbReference type="InterPro" id="IPR011104">
    <property type="entry name" value="Hpr_kin/Pase_C"/>
</dbReference>
<evidence type="ECO:0000259" key="16">
    <source>
        <dbReference type="Pfam" id="PF07475"/>
    </source>
</evidence>
<keyword evidence="9 14" id="KW-0418">Kinase</keyword>
<comment type="miscellaneous">
    <text evidence="14">Both phosphorylation and phosphorolysis are carried out by the same active site and suggest a common mechanism for both reactions.</text>
</comment>
<feature type="active site" evidence="14">
    <location>
        <position position="140"/>
    </location>
</feature>
<feature type="binding site" evidence="14">
    <location>
        <begin position="155"/>
        <end position="162"/>
    </location>
    <ligand>
        <name>ATP</name>
        <dbReference type="ChEBI" id="CHEBI:30616"/>
    </ligand>
</feature>
<proteinExistence type="inferred from homology"/>
<feature type="active site" evidence="14">
    <location>
        <position position="246"/>
    </location>
</feature>
<evidence type="ECO:0000256" key="4">
    <source>
        <dbReference type="ARBA" id="ARBA00011643"/>
    </source>
</evidence>
<keyword evidence="6 14" id="KW-0808">Transferase</keyword>
<dbReference type="SUPFAM" id="SSF53795">
    <property type="entry name" value="PEP carboxykinase-like"/>
    <property type="match status" value="1"/>
</dbReference>
<comment type="cofactor">
    <cofactor evidence="2 14">
        <name>Mg(2+)</name>
        <dbReference type="ChEBI" id="CHEBI:18420"/>
    </cofactor>
</comment>
<comment type="catalytic activity">
    <reaction evidence="1 14">
        <text>[HPr protein]-L-serine + ATP = [HPr protein]-O-phospho-L-serine + ADP + H(+)</text>
        <dbReference type="Rhea" id="RHEA:46600"/>
        <dbReference type="Rhea" id="RHEA-COMP:11602"/>
        <dbReference type="Rhea" id="RHEA-COMP:11603"/>
        <dbReference type="ChEBI" id="CHEBI:15378"/>
        <dbReference type="ChEBI" id="CHEBI:29999"/>
        <dbReference type="ChEBI" id="CHEBI:30616"/>
        <dbReference type="ChEBI" id="CHEBI:83421"/>
        <dbReference type="ChEBI" id="CHEBI:456216"/>
    </reaction>
</comment>
<sequence>MRQISVARLFESRREALALAHVCGPLDRSIAVAETNLWPADLVGHLNLIHPERVQVIGNAELAWARRQPQERIAQHLDDVFSACPPAIIVADDCELPMLMRQLCEAHDVPLFMTPQSSARVIDQLRGFLAHELAEKVSLHGVFMDVLGIGVFITGDSGTGKSELALELISRGHGLVADDITEFSRIAPAVIEGRCPELLQDFIEVRGLGVLNIRTIFGETASRRKMRLRLVVHLERRMPGQDDPDRLPIHLETQEILGAQIPRTVLPVAAGRNLAVLLEAAVRSTILKLRGIDATQELIERHQRLLGTDGVPD</sequence>
<dbReference type="InterPro" id="IPR028979">
    <property type="entry name" value="Ser_kin/Pase_Hpr-like_N_sf"/>
</dbReference>
<dbReference type="InterPro" id="IPR027417">
    <property type="entry name" value="P-loop_NTPase"/>
</dbReference>
<dbReference type="InterPro" id="IPR011126">
    <property type="entry name" value="Hpr_kin/Pase_Hpr_N"/>
</dbReference>
<comment type="similarity">
    <text evidence="3 14">Belongs to the HPrK/P family.</text>
</comment>
<feature type="active site" description="Proton acceptor; for phosphorylation activity. Proton donor; for dephosphorylation activity" evidence="14">
    <location>
        <position position="179"/>
    </location>
</feature>
<name>A0A2I6S9J1_9RHOO</name>
<feature type="domain" description="HPr kinase/phosphorylase C-terminal" evidence="16">
    <location>
        <begin position="132"/>
        <end position="301"/>
    </location>
</feature>
<keyword evidence="7 14" id="KW-0479">Metal-binding</keyword>
<evidence type="ECO:0000256" key="5">
    <source>
        <dbReference type="ARBA" id="ARBA00022527"/>
    </source>
</evidence>
<dbReference type="PANTHER" id="PTHR30305">
    <property type="entry name" value="PROTEIN YJDM-RELATED"/>
    <property type="match status" value="1"/>
</dbReference>
<evidence type="ECO:0000256" key="1">
    <source>
        <dbReference type="ARBA" id="ARBA00001120"/>
    </source>
</evidence>
<evidence type="ECO:0000256" key="8">
    <source>
        <dbReference type="ARBA" id="ARBA00022741"/>
    </source>
</evidence>
<keyword evidence="8 14" id="KW-0547">Nucleotide-binding</keyword>
<dbReference type="GO" id="GO:0004674">
    <property type="term" value="F:protein serine/threonine kinase activity"/>
    <property type="evidence" value="ECO:0007669"/>
    <property type="project" value="UniProtKB-KW"/>
</dbReference>
<evidence type="ECO:0000256" key="11">
    <source>
        <dbReference type="ARBA" id="ARBA00022842"/>
    </source>
</evidence>
<feature type="domain" description="HPr(Ser) kinase/phosphorylase N-terminal" evidence="15">
    <location>
        <begin position="4"/>
        <end position="129"/>
    </location>
</feature>
<dbReference type="Gene3D" id="3.40.50.300">
    <property type="entry name" value="P-loop containing nucleotide triphosphate hydrolases"/>
    <property type="match status" value="1"/>
</dbReference>
<evidence type="ECO:0000256" key="12">
    <source>
        <dbReference type="ARBA" id="ARBA00023268"/>
    </source>
</evidence>
<dbReference type="PROSITE" id="PS00675">
    <property type="entry name" value="SIGMA54_INTERACT_1"/>
    <property type="match status" value="1"/>
</dbReference>
<evidence type="ECO:0000256" key="10">
    <source>
        <dbReference type="ARBA" id="ARBA00022840"/>
    </source>
</evidence>
<comment type="domain">
    <text evidence="14">The Walker A ATP-binding motif also binds Pi and PPi.</text>
</comment>
<dbReference type="HAMAP" id="MF_01249">
    <property type="entry name" value="HPr_kinase"/>
    <property type="match status" value="1"/>
</dbReference>
<dbReference type="GO" id="GO:0006109">
    <property type="term" value="P:regulation of carbohydrate metabolic process"/>
    <property type="evidence" value="ECO:0007669"/>
    <property type="project" value="UniProtKB-UniRule"/>
</dbReference>
<evidence type="ECO:0000256" key="7">
    <source>
        <dbReference type="ARBA" id="ARBA00022723"/>
    </source>
</evidence>
<dbReference type="Proteomes" id="UP000242205">
    <property type="component" value="Chromosome"/>
</dbReference>
<dbReference type="SUPFAM" id="SSF75138">
    <property type="entry name" value="HprK N-terminal domain-like"/>
    <property type="match status" value="1"/>
</dbReference>
<dbReference type="CDD" id="cd01918">
    <property type="entry name" value="HprK_C"/>
    <property type="match status" value="1"/>
</dbReference>
<evidence type="ECO:0000259" key="15">
    <source>
        <dbReference type="Pfam" id="PF02603"/>
    </source>
</evidence>
<comment type="subunit">
    <text evidence="4 14">Homohexamer.</text>
</comment>
<dbReference type="GO" id="GO:0000155">
    <property type="term" value="F:phosphorelay sensor kinase activity"/>
    <property type="evidence" value="ECO:0007669"/>
    <property type="project" value="InterPro"/>
</dbReference>
<dbReference type="EMBL" id="CP025682">
    <property type="protein sequence ID" value="AUN95919.1"/>
    <property type="molecule type" value="Genomic_DNA"/>
</dbReference>
<keyword evidence="11 14" id="KW-0460">Magnesium</keyword>
<dbReference type="Gene3D" id="3.40.1390.20">
    <property type="entry name" value="HprK N-terminal domain-like"/>
    <property type="match status" value="1"/>
</dbReference>
<protein>
    <recommendedName>
        <fullName evidence="14">HPr kinase/phosphorylase</fullName>
        <shortName evidence="14">HPrK/P</shortName>
        <ecNumber evidence="14">2.7.11.-</ecNumber>
        <ecNumber evidence="14">2.7.4.-</ecNumber>
    </recommendedName>
    <alternativeName>
        <fullName evidence="14">HPr(Ser) kinase/phosphorylase</fullName>
    </alternativeName>
</protein>
<reference evidence="17 18" key="1">
    <citation type="submission" date="2018-01" db="EMBL/GenBank/DDBJ databases">
        <authorList>
            <person name="Fu G.-Y."/>
        </authorList>
    </citation>
    <scope>NUCLEOTIDE SEQUENCE [LARGE SCALE GENOMIC DNA]</scope>
    <source>
        <strain evidence="17 18">SY39</strain>
    </source>
</reference>
<keyword evidence="18" id="KW-1185">Reference proteome</keyword>
<evidence type="ECO:0000256" key="13">
    <source>
        <dbReference type="ARBA" id="ARBA00047657"/>
    </source>
</evidence>
<evidence type="ECO:0000256" key="2">
    <source>
        <dbReference type="ARBA" id="ARBA00001946"/>
    </source>
</evidence>
<dbReference type="NCBIfam" id="TIGR00679">
    <property type="entry name" value="hpr-ser"/>
    <property type="match status" value="1"/>
</dbReference>
<feature type="binding site" evidence="14">
    <location>
        <position position="162"/>
    </location>
    <ligand>
        <name>Mg(2+)</name>
        <dbReference type="ChEBI" id="CHEBI:18420"/>
    </ligand>
</feature>
<evidence type="ECO:0000256" key="9">
    <source>
        <dbReference type="ARBA" id="ARBA00022777"/>
    </source>
</evidence>
<dbReference type="FunFam" id="3.40.50.300:FF:000174">
    <property type="entry name" value="HPr kinase/phosphorylase"/>
    <property type="match status" value="1"/>
</dbReference>
<feature type="active site" evidence="14">
    <location>
        <position position="161"/>
    </location>
</feature>
<feature type="region of interest" description="Important for the catalytic mechanism of dephosphorylation" evidence="14">
    <location>
        <begin position="267"/>
        <end position="272"/>
    </location>
</feature>
<dbReference type="KEGG" id="atw:C0099_13840"/>
<keyword evidence="5 14" id="KW-0723">Serine/threonine-protein kinase</keyword>
<dbReference type="RefSeq" id="WP_102247964.1">
    <property type="nucleotide sequence ID" value="NZ_CP025682.1"/>
</dbReference>
<feature type="region of interest" description="Important for the catalytic mechanism of both phosphorylation and dephosphorylation" evidence="14">
    <location>
        <begin position="203"/>
        <end position="212"/>
    </location>
</feature>
<dbReference type="EC" id="2.7.11.-" evidence="14"/>
<dbReference type="GO" id="GO:0004712">
    <property type="term" value="F:protein serine/threonine/tyrosine kinase activity"/>
    <property type="evidence" value="ECO:0007669"/>
    <property type="project" value="UniProtKB-UniRule"/>
</dbReference>
<evidence type="ECO:0000256" key="3">
    <source>
        <dbReference type="ARBA" id="ARBA00006883"/>
    </source>
</evidence>
<dbReference type="GO" id="GO:0000287">
    <property type="term" value="F:magnesium ion binding"/>
    <property type="evidence" value="ECO:0007669"/>
    <property type="project" value="UniProtKB-UniRule"/>
</dbReference>
<dbReference type="InterPro" id="IPR025662">
    <property type="entry name" value="Sigma_54_int_dom_ATP-bd_1"/>
</dbReference>
<dbReference type="OrthoDB" id="9778803at2"/>
<accession>A0A2I6S9J1</accession>
<evidence type="ECO:0000256" key="6">
    <source>
        <dbReference type="ARBA" id="ARBA00022679"/>
    </source>
</evidence>
<keyword evidence="12 14" id="KW-0511">Multifunctional enzyme</keyword>
<dbReference type="EC" id="2.7.4.-" evidence="14"/>
<dbReference type="Pfam" id="PF07475">
    <property type="entry name" value="Hpr_kinase_C"/>
    <property type="match status" value="1"/>
</dbReference>
<evidence type="ECO:0000313" key="18">
    <source>
        <dbReference type="Proteomes" id="UP000242205"/>
    </source>
</evidence>
<gene>
    <name evidence="14" type="primary">hprK</name>
    <name evidence="17" type="ORF">C0099_13840</name>
</gene>
<dbReference type="Pfam" id="PF02603">
    <property type="entry name" value="Hpr_kinase_N"/>
    <property type="match status" value="1"/>
</dbReference>
<comment type="catalytic activity">
    <reaction evidence="13 14">
        <text>[HPr protein]-O-phospho-L-serine + phosphate + H(+) = [HPr protein]-L-serine + diphosphate</text>
        <dbReference type="Rhea" id="RHEA:46604"/>
        <dbReference type="Rhea" id="RHEA-COMP:11602"/>
        <dbReference type="Rhea" id="RHEA-COMP:11603"/>
        <dbReference type="ChEBI" id="CHEBI:15378"/>
        <dbReference type="ChEBI" id="CHEBI:29999"/>
        <dbReference type="ChEBI" id="CHEBI:33019"/>
        <dbReference type="ChEBI" id="CHEBI:43474"/>
        <dbReference type="ChEBI" id="CHEBI:83421"/>
    </reaction>
</comment>
<comment type="function">
    <text evidence="14">Catalyzes the ATP- as well as the pyrophosphate-dependent phosphorylation of a specific serine residue in HPr, a phosphocarrier protein of the phosphoenolpyruvate-dependent sugar phosphotransferase system (PTS). HprK/P also catalyzes the pyrophosphate-producing, inorganic phosphate-dependent dephosphorylation (phosphorolysis) of seryl-phosphorylated HPr (P-Ser-HPr).</text>
</comment>
<dbReference type="GO" id="GO:0005524">
    <property type="term" value="F:ATP binding"/>
    <property type="evidence" value="ECO:0007669"/>
    <property type="project" value="UniProtKB-UniRule"/>
</dbReference>
<feature type="binding site" evidence="14">
    <location>
        <position position="204"/>
    </location>
    <ligand>
        <name>Mg(2+)</name>
        <dbReference type="ChEBI" id="CHEBI:18420"/>
    </ligand>
</feature>
<dbReference type="PANTHER" id="PTHR30305:SF1">
    <property type="entry name" value="HPR KINASE_PHOSPHORYLASE"/>
    <property type="match status" value="1"/>
</dbReference>
<keyword evidence="10 14" id="KW-0067">ATP-binding</keyword>
<organism evidence="17 18">
    <name type="scientific">Pseudazoarcus pumilus</name>
    <dbReference type="NCBI Taxonomy" id="2067960"/>
    <lineage>
        <taxon>Bacteria</taxon>
        <taxon>Pseudomonadati</taxon>
        <taxon>Pseudomonadota</taxon>
        <taxon>Betaproteobacteria</taxon>
        <taxon>Rhodocyclales</taxon>
        <taxon>Zoogloeaceae</taxon>
        <taxon>Pseudazoarcus</taxon>
    </lineage>
</organism>
<dbReference type="AlphaFoldDB" id="A0A2I6S9J1"/>